<dbReference type="Proteomes" id="UP000825729">
    <property type="component" value="Unassembled WGS sequence"/>
</dbReference>
<proteinExistence type="predicted"/>
<protein>
    <submittedName>
        <fullName evidence="3">Uncharacterized protein</fullName>
    </submittedName>
</protein>
<name>A0AAV7DZP1_ARIFI</name>
<comment type="caution">
    <text evidence="3">The sequence shown here is derived from an EMBL/GenBank/DDBJ whole genome shotgun (WGS) entry which is preliminary data.</text>
</comment>
<accession>A0AAV7DZP1</accession>
<dbReference type="PANTHER" id="PTHR35278">
    <property type="entry name" value="TRANSMEMBRANE PROTEIN-RELATED"/>
    <property type="match status" value="1"/>
</dbReference>
<reference evidence="3 4" key="1">
    <citation type="submission" date="2021-07" db="EMBL/GenBank/DDBJ databases">
        <title>The Aristolochia fimbriata genome: insights into angiosperm evolution, floral development and chemical biosynthesis.</title>
        <authorList>
            <person name="Jiao Y."/>
        </authorList>
    </citation>
    <scope>NUCLEOTIDE SEQUENCE [LARGE SCALE GENOMIC DNA]</scope>
    <source>
        <strain evidence="3">IBCAS-2021</strain>
        <tissue evidence="3">Leaf</tissue>
    </source>
</reference>
<keyword evidence="2" id="KW-0472">Membrane</keyword>
<keyword evidence="4" id="KW-1185">Reference proteome</keyword>
<evidence type="ECO:0000313" key="3">
    <source>
        <dbReference type="EMBL" id="KAG9441968.1"/>
    </source>
</evidence>
<gene>
    <name evidence="3" type="ORF">H6P81_017822</name>
</gene>
<sequence length="298" mass="34532">MEQCNQQTKFNPTRNKQFLSKQNRKLCVCNQLPRVPASIDRVNFAKIRRLLLPVLVGTHSSSRLLRFSIRSNLTNETKIYKAANGVGVVLGNTFVAPIKNIFGRSCEGICSGTWDIICFIEHLCVSNLVKLLFVFILTYITLLFFYLLFKLGIIQCIGRSLCKMCWATCETYWHAMRHICCFCWYKIRTVKRQYRGRRRFRDIEQGSSSSSDGEDGVGSINVVTKRRSIRERRKDRIRRSLYPLRQSSRGNSFKSLRGRHTGGGRNTTGGRSTRQVRLRHAARRQQLRLVKKRKGFGR</sequence>
<feature type="region of interest" description="Disordered" evidence="1">
    <location>
        <begin position="248"/>
        <end position="276"/>
    </location>
</feature>
<keyword evidence="2" id="KW-1133">Transmembrane helix</keyword>
<dbReference type="AlphaFoldDB" id="A0AAV7DZP1"/>
<evidence type="ECO:0000313" key="4">
    <source>
        <dbReference type="Proteomes" id="UP000825729"/>
    </source>
</evidence>
<evidence type="ECO:0000256" key="1">
    <source>
        <dbReference type="SAM" id="MobiDB-lite"/>
    </source>
</evidence>
<dbReference type="EMBL" id="JAINDJ010000007">
    <property type="protein sequence ID" value="KAG9441968.1"/>
    <property type="molecule type" value="Genomic_DNA"/>
</dbReference>
<organism evidence="3 4">
    <name type="scientific">Aristolochia fimbriata</name>
    <name type="common">White veined hardy Dutchman's pipe vine</name>
    <dbReference type="NCBI Taxonomy" id="158543"/>
    <lineage>
        <taxon>Eukaryota</taxon>
        <taxon>Viridiplantae</taxon>
        <taxon>Streptophyta</taxon>
        <taxon>Embryophyta</taxon>
        <taxon>Tracheophyta</taxon>
        <taxon>Spermatophyta</taxon>
        <taxon>Magnoliopsida</taxon>
        <taxon>Magnoliidae</taxon>
        <taxon>Piperales</taxon>
        <taxon>Aristolochiaceae</taxon>
        <taxon>Aristolochia</taxon>
    </lineage>
</organism>
<dbReference type="PANTHER" id="PTHR35278:SF4">
    <property type="entry name" value="TRANSMEMBRANE PROTEIN"/>
    <property type="match status" value="1"/>
</dbReference>
<keyword evidence="2" id="KW-0812">Transmembrane</keyword>
<feature type="transmembrane region" description="Helical" evidence="2">
    <location>
        <begin position="128"/>
        <end position="149"/>
    </location>
</feature>
<evidence type="ECO:0000256" key="2">
    <source>
        <dbReference type="SAM" id="Phobius"/>
    </source>
</evidence>